<proteinExistence type="predicted"/>
<evidence type="ECO:0008006" key="4">
    <source>
        <dbReference type="Google" id="ProtNLM"/>
    </source>
</evidence>
<reference evidence="2" key="1">
    <citation type="submission" date="2021-10" db="EMBL/GenBank/DDBJ databases">
        <title>Streptomyces nigrumlapis sp.nov.,an antimicrobial producing actinobacterium isolated from Black Gobi rocks.</title>
        <authorList>
            <person name="Wen Y."/>
            <person name="Zhang W."/>
            <person name="Liu X.G."/>
        </authorList>
    </citation>
    <scope>NUCLEOTIDE SEQUENCE</scope>
    <source>
        <strain evidence="2">ST13-2-2</strain>
    </source>
</reference>
<accession>A0ABY4M0L4</accession>
<feature type="compositionally biased region" description="Basic residues" evidence="1">
    <location>
        <begin position="127"/>
        <end position="136"/>
    </location>
</feature>
<organism evidence="2 3">
    <name type="scientific">Streptomyces halobius</name>
    <dbReference type="NCBI Taxonomy" id="2879846"/>
    <lineage>
        <taxon>Bacteria</taxon>
        <taxon>Bacillati</taxon>
        <taxon>Actinomycetota</taxon>
        <taxon>Actinomycetes</taxon>
        <taxon>Kitasatosporales</taxon>
        <taxon>Streptomycetaceae</taxon>
        <taxon>Streptomyces</taxon>
    </lineage>
</organism>
<dbReference type="Proteomes" id="UP000830115">
    <property type="component" value="Chromosome"/>
</dbReference>
<evidence type="ECO:0000256" key="1">
    <source>
        <dbReference type="SAM" id="MobiDB-lite"/>
    </source>
</evidence>
<feature type="region of interest" description="Disordered" evidence="1">
    <location>
        <begin position="179"/>
        <end position="200"/>
    </location>
</feature>
<sequence>MSAYAAAENITLRLDGTKTQVRAPRRTLPAGWPSSPASAGRNTIETTTISGHQGRTLWSVAVRSGRIHDQTCVRTKAHRAVPPTSHREGRGRRGLPRPGQRIPRPDQRPSKKPKDLDNAPLTERYGRRGMRRRQSSRRICVEHANAEHRQWRPLQRCTGRREDYGTTYRAIAGLASDQATKRATRHKPSTELVPVRTTAC</sequence>
<feature type="compositionally biased region" description="Polar residues" evidence="1">
    <location>
        <begin position="35"/>
        <end position="50"/>
    </location>
</feature>
<dbReference type="RefSeq" id="WP_248861426.1">
    <property type="nucleotide sequence ID" value="NZ_CP086322.1"/>
</dbReference>
<feature type="region of interest" description="Disordered" evidence="1">
    <location>
        <begin position="26"/>
        <end position="50"/>
    </location>
</feature>
<protein>
    <recommendedName>
        <fullName evidence="4">DDE family transposase</fullName>
    </recommendedName>
</protein>
<dbReference type="EMBL" id="CP086322">
    <property type="protein sequence ID" value="UQA90673.1"/>
    <property type="molecule type" value="Genomic_DNA"/>
</dbReference>
<keyword evidence="3" id="KW-1185">Reference proteome</keyword>
<evidence type="ECO:0000313" key="2">
    <source>
        <dbReference type="EMBL" id="UQA90673.1"/>
    </source>
</evidence>
<feature type="compositionally biased region" description="Basic and acidic residues" evidence="1">
    <location>
        <begin position="103"/>
        <end position="117"/>
    </location>
</feature>
<name>A0ABY4M0L4_9ACTN</name>
<feature type="region of interest" description="Disordered" evidence="1">
    <location>
        <begin position="69"/>
        <end position="136"/>
    </location>
</feature>
<evidence type="ECO:0000313" key="3">
    <source>
        <dbReference type="Proteomes" id="UP000830115"/>
    </source>
</evidence>
<gene>
    <name evidence="2" type="ORF">K9S39_01100</name>
</gene>